<reference evidence="3 4" key="2">
    <citation type="journal article" date="2013" name="PLoS ONE">
        <title>INDIGO - INtegrated Data Warehouse of MIcrobial GenOmes with Examples from the Red Sea Extremophiles.</title>
        <authorList>
            <person name="Alam I."/>
            <person name="Antunes A."/>
            <person name="Kamau A.A."/>
            <person name="Ba Alawi W."/>
            <person name="Kalkatawi M."/>
            <person name="Stingl U."/>
            <person name="Bajic V.B."/>
        </authorList>
    </citation>
    <scope>NUCLEOTIDE SEQUENCE [LARGE SCALE GENOMIC DNA]</scope>
    <source>
        <strain evidence="3 4">SARL4B</strain>
    </source>
</reference>
<dbReference type="OrthoDB" id="70008at2157"/>
<organism evidence="3 4">
    <name type="scientific">Halorhabdus tiamatea SARL4B</name>
    <dbReference type="NCBI Taxonomy" id="1033806"/>
    <lineage>
        <taxon>Archaea</taxon>
        <taxon>Methanobacteriati</taxon>
        <taxon>Methanobacteriota</taxon>
        <taxon>Stenosarchaea group</taxon>
        <taxon>Halobacteria</taxon>
        <taxon>Halobacteriales</taxon>
        <taxon>Haloarculaceae</taxon>
        <taxon>Halorhabdus</taxon>
    </lineage>
</organism>
<evidence type="ECO:0000313" key="2">
    <source>
        <dbReference type="EMBL" id="CCQ32918.1"/>
    </source>
</evidence>
<name>F7PKH4_9EURY</name>
<feature type="region of interest" description="Disordered" evidence="1">
    <location>
        <begin position="45"/>
        <end position="66"/>
    </location>
</feature>
<proteinExistence type="predicted"/>
<dbReference type="eggNOG" id="arCOG06415">
    <property type="taxonomic scope" value="Archaea"/>
</dbReference>
<dbReference type="AlphaFoldDB" id="F7PKH4"/>
<evidence type="ECO:0000313" key="3">
    <source>
        <dbReference type="EMBL" id="ERJ05491.1"/>
    </source>
</evidence>
<evidence type="ECO:0000313" key="4">
    <source>
        <dbReference type="Proteomes" id="UP000003861"/>
    </source>
</evidence>
<dbReference type="Proteomes" id="UP000003861">
    <property type="component" value="Unassembled WGS sequence"/>
</dbReference>
<keyword evidence="5" id="KW-1185">Reference proteome</keyword>
<dbReference type="EMBL" id="HF571520">
    <property type="protein sequence ID" value="CCQ32918.1"/>
    <property type="molecule type" value="Genomic_DNA"/>
</dbReference>
<feature type="compositionally biased region" description="Basic and acidic residues" evidence="1">
    <location>
        <begin position="54"/>
        <end position="66"/>
    </location>
</feature>
<gene>
    <name evidence="3" type="ORF">HLRTI_002469</name>
    <name evidence="2" type="ORF">HTIA_0778</name>
</gene>
<dbReference type="EMBL" id="AFNT02000031">
    <property type="protein sequence ID" value="ERJ05491.1"/>
    <property type="molecule type" value="Genomic_DNA"/>
</dbReference>
<dbReference type="HOGENOM" id="CLU_202923_0_0_2"/>
<evidence type="ECO:0000313" key="5">
    <source>
        <dbReference type="Proteomes" id="UP000015381"/>
    </source>
</evidence>
<dbReference type="RefSeq" id="WP_008526359.1">
    <property type="nucleotide sequence ID" value="NC_021921.1"/>
</dbReference>
<reference evidence="3 4" key="1">
    <citation type="journal article" date="2011" name="J. Bacteriol.">
        <title>Genome sequence of Halorhabdus tiamatea, the first archaeon isolated from a deep-sea anoxic brine lake.</title>
        <authorList>
            <person name="Antunes A."/>
            <person name="Alam I."/>
            <person name="Bajic V.B."/>
            <person name="Stingl U."/>
        </authorList>
    </citation>
    <scope>NUCLEOTIDE SEQUENCE [LARGE SCALE GENOMIC DNA]</scope>
    <source>
        <strain evidence="3 4">SARL4B</strain>
    </source>
</reference>
<sequence length="66" mass="6615">MSSSGLCGICGRAGAQHTCDRCGALVCGRHYEASVGLCVECAGEVGGGGPSGSGDDRPDDADTYRY</sequence>
<dbReference type="Proteomes" id="UP000015381">
    <property type="component" value="Chromosome I"/>
</dbReference>
<dbReference type="GeneID" id="23797888"/>
<evidence type="ECO:0000256" key="1">
    <source>
        <dbReference type="SAM" id="MobiDB-lite"/>
    </source>
</evidence>
<protein>
    <submittedName>
        <fullName evidence="3">HIT zinc finger protein</fullName>
    </submittedName>
</protein>
<accession>F7PKH4</accession>
<dbReference type="KEGG" id="hti:HTIA_0778"/>
<reference evidence="2 5" key="3">
    <citation type="journal article" date="2014" name="Environ. Microbiol.">
        <title>Halorhabdus tiamatea: proteogenomics and glycosidase activity measurements identify the first cultivated euryarchaeon from a deep-sea anoxic brine lake as potential polysaccharide degrader.</title>
        <authorList>
            <person name="Werner J."/>
            <person name="Ferrer M."/>
            <person name="Michel G."/>
            <person name="Mann A.J."/>
            <person name="Huang S."/>
            <person name="Juarez S."/>
            <person name="Ciordia S."/>
            <person name="Albar J.P."/>
            <person name="Alcaide M."/>
            <person name="La Cono V."/>
            <person name="Yakimov M.M."/>
            <person name="Antunes A."/>
            <person name="Taborda M."/>
            <person name="Da Costa M.S."/>
            <person name="Amann R.I."/>
            <person name="Gloeckner F.O."/>
            <person name="Golyshina O.V."/>
            <person name="Golyshin P.N."/>
            <person name="Teeling H."/>
        </authorList>
    </citation>
    <scope>NUCLEOTIDE SEQUENCE [LARGE SCALE GENOMIC DNA]</scope>
    <source>
        <strain evidence="5">SARL4B</strain>
        <strain evidence="2">Type strain: SARL4B</strain>
    </source>
</reference>